<dbReference type="Proteomes" id="UP000292693">
    <property type="component" value="Unassembled WGS sequence"/>
</dbReference>
<feature type="DNA-binding region" description="H-T-H motif" evidence="4">
    <location>
        <begin position="75"/>
        <end position="94"/>
    </location>
</feature>
<evidence type="ECO:0000256" key="5">
    <source>
        <dbReference type="SAM" id="MobiDB-lite"/>
    </source>
</evidence>
<dbReference type="GO" id="GO:0003700">
    <property type="term" value="F:DNA-binding transcription factor activity"/>
    <property type="evidence" value="ECO:0007669"/>
    <property type="project" value="TreeGrafter"/>
</dbReference>
<evidence type="ECO:0000313" key="7">
    <source>
        <dbReference type="EMBL" id="RZE22291.1"/>
    </source>
</evidence>
<dbReference type="Proteomes" id="UP000292095">
    <property type="component" value="Unassembled WGS sequence"/>
</dbReference>
<comment type="caution">
    <text evidence="7">The sequence shown here is derived from an EMBL/GenBank/DDBJ whole genome shotgun (WGS) entry which is preliminary data.</text>
</comment>
<dbReference type="SUPFAM" id="SSF46689">
    <property type="entry name" value="Homeodomain-like"/>
    <property type="match status" value="1"/>
</dbReference>
<dbReference type="InterPro" id="IPR050109">
    <property type="entry name" value="HTH-type_TetR-like_transc_reg"/>
</dbReference>
<evidence type="ECO:0000256" key="2">
    <source>
        <dbReference type="ARBA" id="ARBA00023125"/>
    </source>
</evidence>
<proteinExistence type="predicted"/>
<dbReference type="EMBL" id="PKLK01000018">
    <property type="protein sequence ID" value="RZE39762.1"/>
    <property type="molecule type" value="Genomic_DNA"/>
</dbReference>
<evidence type="ECO:0000256" key="4">
    <source>
        <dbReference type="PROSITE-ProRule" id="PRU00335"/>
    </source>
</evidence>
<dbReference type="EMBL" id="PKLL01000018">
    <property type="protein sequence ID" value="RZE22291.1"/>
    <property type="molecule type" value="Genomic_DNA"/>
</dbReference>
<evidence type="ECO:0000256" key="1">
    <source>
        <dbReference type="ARBA" id="ARBA00023015"/>
    </source>
</evidence>
<keyword evidence="2 4" id="KW-0238">DNA-binding</keyword>
<evidence type="ECO:0000313" key="8">
    <source>
        <dbReference type="EMBL" id="RZE39762.1"/>
    </source>
</evidence>
<dbReference type="Gene3D" id="1.10.357.10">
    <property type="entry name" value="Tetracycline Repressor, domain 2"/>
    <property type="match status" value="1"/>
</dbReference>
<sequence>MSREPGRPATGEPAAGAGGPGEPGEPLPPRPSIWLAADEEPAKPARSAARNGLDRERITEASVRLLDAEGLAKFSMRRLAGEMGVTAMSLYWYVDTKDDLLELALDAAFAELAGAGAEGGADDWRAELRALSAGYRALLVRHPWASALAGTYLNIGPHSMAFARRLRQVLARTGLGPERQQGAMEAVSQFVYGFGTAEGHYVERSREAGMTQDAYFRHAMGSIRRHPGLEGDFTEPGRLRAERGGHTVEEMRERDFATALDLLVAGIEAMVAREE</sequence>
<dbReference type="AlphaFoldDB" id="A0A8G2E2L2"/>
<dbReference type="InterPro" id="IPR001647">
    <property type="entry name" value="HTH_TetR"/>
</dbReference>
<dbReference type="InterPro" id="IPR009057">
    <property type="entry name" value="Homeodomain-like_sf"/>
</dbReference>
<dbReference type="PANTHER" id="PTHR30055:SF151">
    <property type="entry name" value="TRANSCRIPTIONAL REGULATORY PROTEIN"/>
    <property type="match status" value="1"/>
</dbReference>
<dbReference type="InterPro" id="IPR004111">
    <property type="entry name" value="Repressor_TetR_C"/>
</dbReference>
<keyword evidence="3" id="KW-0804">Transcription</keyword>
<dbReference type="Pfam" id="PF02909">
    <property type="entry name" value="TetR_C_1"/>
    <property type="match status" value="1"/>
</dbReference>
<evidence type="ECO:0000256" key="3">
    <source>
        <dbReference type="ARBA" id="ARBA00023163"/>
    </source>
</evidence>
<evidence type="ECO:0000313" key="10">
    <source>
        <dbReference type="Proteomes" id="UP000292693"/>
    </source>
</evidence>
<dbReference type="GO" id="GO:0045892">
    <property type="term" value="P:negative regulation of DNA-templated transcription"/>
    <property type="evidence" value="ECO:0007669"/>
    <property type="project" value="InterPro"/>
</dbReference>
<gene>
    <name evidence="8" type="ORF">C0Q91_15420</name>
    <name evidence="7" type="ORF">C0Q92_15410</name>
</gene>
<dbReference type="InterPro" id="IPR036271">
    <property type="entry name" value="Tet_transcr_reg_TetR-rel_C_sf"/>
</dbReference>
<accession>A0A8G2E2L2</accession>
<feature type="domain" description="HTH tetR-type" evidence="6">
    <location>
        <begin position="52"/>
        <end position="112"/>
    </location>
</feature>
<dbReference type="PANTHER" id="PTHR30055">
    <property type="entry name" value="HTH-TYPE TRANSCRIPTIONAL REGULATOR RUTR"/>
    <property type="match status" value="1"/>
</dbReference>
<dbReference type="Gene3D" id="1.10.10.60">
    <property type="entry name" value="Homeodomain-like"/>
    <property type="match status" value="1"/>
</dbReference>
<feature type="region of interest" description="Disordered" evidence="5">
    <location>
        <begin position="1"/>
        <end position="53"/>
    </location>
</feature>
<dbReference type="Pfam" id="PF00440">
    <property type="entry name" value="TetR_N"/>
    <property type="match status" value="1"/>
</dbReference>
<reference evidence="9 10" key="1">
    <citation type="submission" date="2017-12" db="EMBL/GenBank/DDBJ databases">
        <title>Population genomics insights into the ecological differentiation and adaptive evolution in streptomycetes.</title>
        <authorList>
            <person name="Li Y."/>
            <person name="Huang Y."/>
        </authorList>
    </citation>
    <scope>NUCLEOTIDE SEQUENCE [LARGE SCALE GENOMIC DNA]</scope>
    <source>
        <strain evidence="8 9">FXJ.2339</strain>
        <strain evidence="7 10">NBRC 100770</strain>
    </source>
</reference>
<evidence type="ECO:0000313" key="9">
    <source>
        <dbReference type="Proteomes" id="UP000292095"/>
    </source>
</evidence>
<name>A0A8G2E2L2_9ACTN</name>
<evidence type="ECO:0000259" key="6">
    <source>
        <dbReference type="PROSITE" id="PS50977"/>
    </source>
</evidence>
<dbReference type="SUPFAM" id="SSF48498">
    <property type="entry name" value="Tetracyclin repressor-like, C-terminal domain"/>
    <property type="match status" value="1"/>
</dbReference>
<dbReference type="PROSITE" id="PS50977">
    <property type="entry name" value="HTH_TETR_2"/>
    <property type="match status" value="1"/>
</dbReference>
<keyword evidence="1" id="KW-0805">Transcription regulation</keyword>
<organism evidence="7 10">
    <name type="scientific">Streptomyces albidoflavus</name>
    <dbReference type="NCBI Taxonomy" id="1886"/>
    <lineage>
        <taxon>Bacteria</taxon>
        <taxon>Bacillati</taxon>
        <taxon>Actinomycetota</taxon>
        <taxon>Actinomycetes</taxon>
        <taxon>Kitasatosporales</taxon>
        <taxon>Streptomycetaceae</taxon>
        <taxon>Streptomyces</taxon>
        <taxon>Streptomyces albidoflavus group</taxon>
    </lineage>
</organism>
<dbReference type="GO" id="GO:0000976">
    <property type="term" value="F:transcription cis-regulatory region binding"/>
    <property type="evidence" value="ECO:0007669"/>
    <property type="project" value="TreeGrafter"/>
</dbReference>
<protein>
    <submittedName>
        <fullName evidence="7">TetR/AcrR family transcriptional regulator</fullName>
    </submittedName>
</protein>
<dbReference type="RefSeq" id="WP_093559073.1">
    <property type="nucleotide sequence ID" value="NZ_CP109235.1"/>
</dbReference>